<comment type="similarity">
    <text evidence="1">Belongs to the UPF0538 family.</text>
</comment>
<gene>
    <name evidence="2" type="ORF">NEMVEDRAFT_v1g206654</name>
</gene>
<proteinExistence type="inferred from homology"/>
<dbReference type="Proteomes" id="UP000001593">
    <property type="component" value="Unassembled WGS sequence"/>
</dbReference>
<keyword evidence="3" id="KW-1185">Reference proteome</keyword>
<dbReference type="KEGG" id="nve:5513145"/>
<dbReference type="PhylomeDB" id="A7S4F2"/>
<sequence>MAEERDPVTVVVRLIRSFEYRNIKHVAFKNVSLSQTAKDFGEFVKKEVESRKDVPPPFRSFRYDKFKIQHKAHHAKTNDPVIRTDDDDTLILKEELTLDANGVEHETELSFFNYDDYLKYKENPQLKW</sequence>
<dbReference type="PANTHER" id="PTHR18444:SF9">
    <property type="entry name" value="UPF0538 PROTEIN C2ORF76"/>
    <property type="match status" value="1"/>
</dbReference>
<reference evidence="2 3" key="1">
    <citation type="journal article" date="2007" name="Science">
        <title>Sea anemone genome reveals ancestral eumetazoan gene repertoire and genomic organization.</title>
        <authorList>
            <person name="Putnam N.H."/>
            <person name="Srivastava M."/>
            <person name="Hellsten U."/>
            <person name="Dirks B."/>
            <person name="Chapman J."/>
            <person name="Salamov A."/>
            <person name="Terry A."/>
            <person name="Shapiro H."/>
            <person name="Lindquist E."/>
            <person name="Kapitonov V.V."/>
            <person name="Jurka J."/>
            <person name="Genikhovich G."/>
            <person name="Grigoriev I.V."/>
            <person name="Lucas S.M."/>
            <person name="Steele R.E."/>
            <person name="Finnerty J.R."/>
            <person name="Technau U."/>
            <person name="Martindale M.Q."/>
            <person name="Rokhsar D.S."/>
        </authorList>
    </citation>
    <scope>NUCLEOTIDE SEQUENCE [LARGE SCALE GENOMIC DNA]</scope>
    <source>
        <strain evidence="3">CH2 X CH6</strain>
    </source>
</reference>
<dbReference type="PANTHER" id="PTHR18444">
    <property type="entry name" value="UPF0538 FAMILY MEMBER"/>
    <property type="match status" value="1"/>
</dbReference>
<accession>A7S4F2</accession>
<evidence type="ECO:0000313" key="2">
    <source>
        <dbReference type="EMBL" id="EDO41404.1"/>
    </source>
</evidence>
<dbReference type="EMBL" id="DS469578">
    <property type="protein sequence ID" value="EDO41404.1"/>
    <property type="molecule type" value="Genomic_DNA"/>
</dbReference>
<protein>
    <submittedName>
        <fullName evidence="2">Uncharacterized protein</fullName>
    </submittedName>
</protein>
<dbReference type="HOGENOM" id="CLU_117792_1_0_1"/>
<evidence type="ECO:0000256" key="1">
    <source>
        <dbReference type="ARBA" id="ARBA00007176"/>
    </source>
</evidence>
<dbReference type="InParanoid" id="A7S4F2"/>
<organism evidence="2 3">
    <name type="scientific">Nematostella vectensis</name>
    <name type="common">Starlet sea anemone</name>
    <dbReference type="NCBI Taxonomy" id="45351"/>
    <lineage>
        <taxon>Eukaryota</taxon>
        <taxon>Metazoa</taxon>
        <taxon>Cnidaria</taxon>
        <taxon>Anthozoa</taxon>
        <taxon>Hexacorallia</taxon>
        <taxon>Actiniaria</taxon>
        <taxon>Edwardsiidae</taxon>
        <taxon>Nematostella</taxon>
    </lineage>
</organism>
<evidence type="ECO:0000313" key="3">
    <source>
        <dbReference type="Proteomes" id="UP000001593"/>
    </source>
</evidence>
<dbReference type="eggNOG" id="KOG4147">
    <property type="taxonomic scope" value="Eukaryota"/>
</dbReference>
<dbReference type="InterPro" id="IPR018794">
    <property type="entry name" value="UPF0538"/>
</dbReference>
<dbReference type="OrthoDB" id="937at2759"/>
<dbReference type="Pfam" id="PF10209">
    <property type="entry name" value="DUF2340"/>
    <property type="match status" value="1"/>
</dbReference>
<name>A7S4F2_NEMVE</name>
<dbReference type="OMA" id="YRNVKNH"/>
<dbReference type="AlphaFoldDB" id="A7S4F2"/>